<accession>A0AAN9XJF3</accession>
<keyword evidence="1" id="KW-0812">Transmembrane</keyword>
<evidence type="ECO:0000313" key="2">
    <source>
        <dbReference type="EMBL" id="KAK7394544.1"/>
    </source>
</evidence>
<proteinExistence type="predicted"/>
<comment type="caution">
    <text evidence="2">The sequence shown here is derived from an EMBL/GenBank/DDBJ whole genome shotgun (WGS) entry which is preliminary data.</text>
</comment>
<protein>
    <submittedName>
        <fullName evidence="2">Uncharacterized protein</fullName>
    </submittedName>
</protein>
<keyword evidence="1" id="KW-1133">Transmembrane helix</keyword>
<organism evidence="2 3">
    <name type="scientific">Psophocarpus tetragonolobus</name>
    <name type="common">Winged bean</name>
    <name type="synonym">Dolichos tetragonolobus</name>
    <dbReference type="NCBI Taxonomy" id="3891"/>
    <lineage>
        <taxon>Eukaryota</taxon>
        <taxon>Viridiplantae</taxon>
        <taxon>Streptophyta</taxon>
        <taxon>Embryophyta</taxon>
        <taxon>Tracheophyta</taxon>
        <taxon>Spermatophyta</taxon>
        <taxon>Magnoliopsida</taxon>
        <taxon>eudicotyledons</taxon>
        <taxon>Gunneridae</taxon>
        <taxon>Pentapetalae</taxon>
        <taxon>rosids</taxon>
        <taxon>fabids</taxon>
        <taxon>Fabales</taxon>
        <taxon>Fabaceae</taxon>
        <taxon>Papilionoideae</taxon>
        <taxon>50 kb inversion clade</taxon>
        <taxon>NPAAA clade</taxon>
        <taxon>indigoferoid/millettioid clade</taxon>
        <taxon>Phaseoleae</taxon>
        <taxon>Psophocarpus</taxon>
    </lineage>
</organism>
<evidence type="ECO:0000256" key="1">
    <source>
        <dbReference type="SAM" id="Phobius"/>
    </source>
</evidence>
<keyword evidence="3" id="KW-1185">Reference proteome</keyword>
<dbReference type="Proteomes" id="UP001386955">
    <property type="component" value="Unassembled WGS sequence"/>
</dbReference>
<keyword evidence="1" id="KW-0472">Membrane</keyword>
<gene>
    <name evidence="2" type="ORF">VNO78_15075</name>
</gene>
<feature type="transmembrane region" description="Helical" evidence="1">
    <location>
        <begin position="56"/>
        <end position="80"/>
    </location>
</feature>
<dbReference type="EMBL" id="JAYMYS010000004">
    <property type="protein sequence ID" value="KAK7394544.1"/>
    <property type="molecule type" value="Genomic_DNA"/>
</dbReference>
<sequence length="108" mass="12526">MLEELKLIESLEKADEEARLKEEKGKEPLTLEETRGTDWKAGKEVKENGFRIRSSMFTVCGFHCIGIFPCVYAWFVYYAIGSHRALILEELQHLCPYIRVSLLRLSDT</sequence>
<reference evidence="2 3" key="1">
    <citation type="submission" date="2024-01" db="EMBL/GenBank/DDBJ databases">
        <title>The genomes of 5 underutilized Papilionoideae crops provide insights into root nodulation and disease resistanc.</title>
        <authorList>
            <person name="Jiang F."/>
        </authorList>
    </citation>
    <scope>NUCLEOTIDE SEQUENCE [LARGE SCALE GENOMIC DNA]</scope>
    <source>
        <strain evidence="2">DUOXIRENSHENG_FW03</strain>
        <tissue evidence="2">Leaves</tissue>
    </source>
</reference>
<evidence type="ECO:0000313" key="3">
    <source>
        <dbReference type="Proteomes" id="UP001386955"/>
    </source>
</evidence>
<dbReference type="AlphaFoldDB" id="A0AAN9XJF3"/>
<name>A0AAN9XJF3_PSOTE</name>